<evidence type="ECO:0000313" key="3">
    <source>
        <dbReference type="Proteomes" id="UP001176940"/>
    </source>
</evidence>
<name>A0ABN9LKY0_9NEOB</name>
<dbReference type="EMBL" id="CAUEEQ010022485">
    <property type="protein sequence ID" value="CAJ0944449.1"/>
    <property type="molecule type" value="Genomic_DNA"/>
</dbReference>
<keyword evidence="1" id="KW-1133">Transmembrane helix</keyword>
<reference evidence="2" key="1">
    <citation type="submission" date="2023-07" db="EMBL/GenBank/DDBJ databases">
        <authorList>
            <person name="Stuckert A."/>
        </authorList>
    </citation>
    <scope>NUCLEOTIDE SEQUENCE</scope>
</reference>
<feature type="transmembrane region" description="Helical" evidence="1">
    <location>
        <begin position="162"/>
        <end position="180"/>
    </location>
</feature>
<organism evidence="2 3">
    <name type="scientific">Ranitomeya imitator</name>
    <name type="common">mimic poison frog</name>
    <dbReference type="NCBI Taxonomy" id="111125"/>
    <lineage>
        <taxon>Eukaryota</taxon>
        <taxon>Metazoa</taxon>
        <taxon>Chordata</taxon>
        <taxon>Craniata</taxon>
        <taxon>Vertebrata</taxon>
        <taxon>Euteleostomi</taxon>
        <taxon>Amphibia</taxon>
        <taxon>Batrachia</taxon>
        <taxon>Anura</taxon>
        <taxon>Neobatrachia</taxon>
        <taxon>Hyloidea</taxon>
        <taxon>Dendrobatidae</taxon>
        <taxon>Dendrobatinae</taxon>
        <taxon>Ranitomeya</taxon>
    </lineage>
</organism>
<sequence length="190" mass="20897">MFTLVTGIVGRWRAVCVTALQRPNSDAAAIRIVVGIAAASLSVTVPLGASDFPMAAPFVLWGPNFQTLSDEDPLSLPFPVNYIGECIRTVPYTHDDYARDPKYSLSTLSTIEKAVDWPSLRNFTEQDLEEAKDVSILSCGFYLFAPSDKGTRRTLYADSKSWFLFCALYITISAFIMISYHSPVSGFTSG</sequence>
<keyword evidence="3" id="KW-1185">Reference proteome</keyword>
<evidence type="ECO:0000313" key="2">
    <source>
        <dbReference type="EMBL" id="CAJ0944449.1"/>
    </source>
</evidence>
<dbReference type="Proteomes" id="UP001176940">
    <property type="component" value="Unassembled WGS sequence"/>
</dbReference>
<proteinExistence type="predicted"/>
<accession>A0ABN9LKY0</accession>
<keyword evidence="1" id="KW-0812">Transmembrane</keyword>
<evidence type="ECO:0000256" key="1">
    <source>
        <dbReference type="SAM" id="Phobius"/>
    </source>
</evidence>
<comment type="caution">
    <text evidence="2">The sequence shown here is derived from an EMBL/GenBank/DDBJ whole genome shotgun (WGS) entry which is preliminary data.</text>
</comment>
<protein>
    <submittedName>
        <fullName evidence="2">Uncharacterized protein</fullName>
    </submittedName>
</protein>
<gene>
    <name evidence="2" type="ORF">RIMI_LOCUS10424777</name>
</gene>
<keyword evidence="1" id="KW-0472">Membrane</keyword>